<name>A0A5J4ZX92_9ASTE</name>
<evidence type="ECO:0000313" key="5">
    <source>
        <dbReference type="Proteomes" id="UP000325577"/>
    </source>
</evidence>
<dbReference type="PANTHER" id="PTHR31642">
    <property type="entry name" value="TRICHOTHECENE 3-O-ACETYLTRANSFERASE"/>
    <property type="match status" value="1"/>
</dbReference>
<sequence length="472" mass="52177">MGAIGKDALGGLEADVGVAIVNGGGALEASYMVKPANPTWTGRLPLSEWDQIGTITHVPTIYFYRPAQDWLTPRHTIINTLRDSLSRVLVHFYPLAGRLCWIGRGRLELDCNSMGVRLIEAESKAKLDDLGDFAPSPEFEYLVPSADYRTPIHDIPLLLVQLTRFHCGGISLGLMISHAVVDGQSALHFIIEWANLARGQMLCTVPFLDRRALRAGEPPAAPTRFDHLEFDQPPLLIGQSSTAEEQKKETTVAMLKLNKYQVEKLKKMANEGRATDTGRPYSRYESVAGHIWRCACKARGHKSQQPTGLGVCVDSRNRIKPPLPPGYFGNATFDLIATDKAGELVSNPLGYASSRIREAIEKATDDFVWSEINFLKNQEDLSPFQDIHALTSAEGPFYGNPNLGVTSWLSLPIYGLDFGWGKEIYMGPGAHDSDGGSLILPDREEDGSLMIALCLQMVHMDAFKKFFYEDII</sequence>
<accession>A0A5J4ZX92</accession>
<dbReference type="Pfam" id="PF02458">
    <property type="entry name" value="Transferase"/>
    <property type="match status" value="1"/>
</dbReference>
<dbReference type="GO" id="GO:0016747">
    <property type="term" value="F:acyltransferase activity, transferring groups other than amino-acyl groups"/>
    <property type="evidence" value="ECO:0007669"/>
    <property type="project" value="TreeGrafter"/>
</dbReference>
<dbReference type="FunFam" id="3.30.559.10:FF:000008">
    <property type="entry name" value="Tryptamine hydroxycinnamoyl transferase"/>
    <property type="match status" value="1"/>
</dbReference>
<dbReference type="Gene3D" id="3.30.559.10">
    <property type="entry name" value="Chloramphenicol acetyltransferase-like domain"/>
    <property type="match status" value="2"/>
</dbReference>
<dbReference type="Proteomes" id="UP000325577">
    <property type="component" value="Linkage Group LG4"/>
</dbReference>
<evidence type="ECO:0000256" key="2">
    <source>
        <dbReference type="ARBA" id="ARBA00022679"/>
    </source>
</evidence>
<protein>
    <recommendedName>
        <fullName evidence="6">Spermidine hydroxycinnamoyl transferase</fullName>
    </recommendedName>
</protein>
<dbReference type="InterPro" id="IPR023213">
    <property type="entry name" value="CAT-like_dom_sf"/>
</dbReference>
<evidence type="ECO:0008006" key="6">
    <source>
        <dbReference type="Google" id="ProtNLM"/>
    </source>
</evidence>
<dbReference type="InterPro" id="IPR050317">
    <property type="entry name" value="Plant_Fungal_Acyltransferase"/>
</dbReference>
<dbReference type="SUPFAM" id="SSF52777">
    <property type="entry name" value="CoA-dependent acyltransferases"/>
    <property type="match status" value="1"/>
</dbReference>
<keyword evidence="2" id="KW-0808">Transferase</keyword>
<proteinExistence type="inferred from homology"/>
<gene>
    <name evidence="4" type="ORF">F0562_009149</name>
</gene>
<reference evidence="4 5" key="1">
    <citation type="submission" date="2019-09" db="EMBL/GenBank/DDBJ databases">
        <title>A chromosome-level genome assembly of the Chinese tupelo Nyssa sinensis.</title>
        <authorList>
            <person name="Yang X."/>
            <person name="Kang M."/>
            <person name="Yang Y."/>
            <person name="Xiong H."/>
            <person name="Wang M."/>
            <person name="Zhang Z."/>
            <person name="Wang Z."/>
            <person name="Wu H."/>
            <person name="Ma T."/>
            <person name="Liu J."/>
            <person name="Xi Z."/>
        </authorList>
    </citation>
    <scope>NUCLEOTIDE SEQUENCE [LARGE SCALE GENOMIC DNA]</scope>
    <source>
        <strain evidence="4">J267</strain>
        <tissue evidence="4">Leaf</tissue>
    </source>
</reference>
<keyword evidence="5" id="KW-1185">Reference proteome</keyword>
<evidence type="ECO:0000256" key="1">
    <source>
        <dbReference type="ARBA" id="ARBA00009861"/>
    </source>
</evidence>
<dbReference type="AlphaFoldDB" id="A0A5J4ZX92"/>
<dbReference type="OrthoDB" id="671439at2759"/>
<keyword evidence="3" id="KW-0012">Acyltransferase</keyword>
<dbReference type="EMBL" id="CM018047">
    <property type="protein sequence ID" value="KAA8522689.1"/>
    <property type="molecule type" value="Genomic_DNA"/>
</dbReference>
<evidence type="ECO:0000313" key="4">
    <source>
        <dbReference type="EMBL" id="KAA8522689.1"/>
    </source>
</evidence>
<comment type="similarity">
    <text evidence="1">Belongs to the plant acyltransferase family.</text>
</comment>
<evidence type="ECO:0000256" key="3">
    <source>
        <dbReference type="ARBA" id="ARBA00023315"/>
    </source>
</evidence>
<dbReference type="PANTHER" id="PTHR31642:SF324">
    <property type="entry name" value="SPERMIDINE HYDROXYCINNAMOYL TRANSFERASE"/>
    <property type="match status" value="1"/>
</dbReference>
<organism evidence="4 5">
    <name type="scientific">Nyssa sinensis</name>
    <dbReference type="NCBI Taxonomy" id="561372"/>
    <lineage>
        <taxon>Eukaryota</taxon>
        <taxon>Viridiplantae</taxon>
        <taxon>Streptophyta</taxon>
        <taxon>Embryophyta</taxon>
        <taxon>Tracheophyta</taxon>
        <taxon>Spermatophyta</taxon>
        <taxon>Magnoliopsida</taxon>
        <taxon>eudicotyledons</taxon>
        <taxon>Gunneridae</taxon>
        <taxon>Pentapetalae</taxon>
        <taxon>asterids</taxon>
        <taxon>Cornales</taxon>
        <taxon>Nyssaceae</taxon>
        <taxon>Nyssa</taxon>
    </lineage>
</organism>